<dbReference type="Pfam" id="PF00132">
    <property type="entry name" value="Hexapep"/>
    <property type="match status" value="1"/>
</dbReference>
<accession>A0A5C6RV29</accession>
<dbReference type="NCBIfam" id="NF002060">
    <property type="entry name" value="PRK00892.1"/>
    <property type="match status" value="1"/>
</dbReference>
<keyword evidence="3 8" id="KW-0808">Transferase</keyword>
<dbReference type="GO" id="GO:0103118">
    <property type="term" value="F:UDP-3-O-[(3R)-3-hydroxyacyl]-glucosamine N-acyltransferase activity"/>
    <property type="evidence" value="ECO:0007669"/>
    <property type="project" value="UniProtKB-EC"/>
</dbReference>
<dbReference type="CDD" id="cd03352">
    <property type="entry name" value="LbH_LpxD"/>
    <property type="match status" value="1"/>
</dbReference>
<evidence type="ECO:0000313" key="8">
    <source>
        <dbReference type="EMBL" id="TXB65390.1"/>
    </source>
</evidence>
<dbReference type="PANTHER" id="PTHR43378:SF2">
    <property type="entry name" value="UDP-3-O-ACYLGLUCOSAMINE N-ACYLTRANSFERASE 1, MITOCHONDRIAL-RELATED"/>
    <property type="match status" value="1"/>
</dbReference>
<keyword evidence="5" id="KW-0443">Lipid metabolism</keyword>
<dbReference type="PANTHER" id="PTHR43378">
    <property type="entry name" value="UDP-3-O-ACYLGLUCOSAMINE N-ACYLTRANSFERASE"/>
    <property type="match status" value="1"/>
</dbReference>
<protein>
    <submittedName>
        <fullName evidence="8">UDP-3-O-(3-hydroxymyristoyl)glucosamine N-acyltransferase</fullName>
        <ecNumber evidence="8">2.3.1.191</ecNumber>
    </submittedName>
</protein>
<dbReference type="Proteomes" id="UP000321721">
    <property type="component" value="Unassembled WGS sequence"/>
</dbReference>
<dbReference type="EMBL" id="VOOS01000003">
    <property type="protein sequence ID" value="TXB65390.1"/>
    <property type="molecule type" value="Genomic_DNA"/>
</dbReference>
<dbReference type="GO" id="GO:0016410">
    <property type="term" value="F:N-acyltransferase activity"/>
    <property type="evidence" value="ECO:0007669"/>
    <property type="project" value="InterPro"/>
</dbReference>
<evidence type="ECO:0000256" key="1">
    <source>
        <dbReference type="ARBA" id="ARBA00022516"/>
    </source>
</evidence>
<keyword evidence="1" id="KW-0444">Lipid biosynthesis</keyword>
<dbReference type="AlphaFoldDB" id="A0A5C6RV29"/>
<comment type="caution">
    <text evidence="8">The sequence shown here is derived from an EMBL/GenBank/DDBJ whole genome shotgun (WGS) entry which is preliminary data.</text>
</comment>
<dbReference type="RefSeq" id="WP_147100379.1">
    <property type="nucleotide sequence ID" value="NZ_VOOS01000003.1"/>
</dbReference>
<name>A0A5C6RV29_9FLAO</name>
<feature type="domain" description="UDP-3-O-[3-hydroxymyristoyl] glucosamine N-acyltransferase non-repeat region" evidence="7">
    <location>
        <begin position="25"/>
        <end position="90"/>
    </location>
</feature>
<dbReference type="Gene3D" id="3.40.1390.10">
    <property type="entry name" value="MurE/MurF, N-terminal domain"/>
    <property type="match status" value="1"/>
</dbReference>
<gene>
    <name evidence="8" type="ORF">FRY74_08175</name>
</gene>
<evidence type="ECO:0000256" key="3">
    <source>
        <dbReference type="ARBA" id="ARBA00022679"/>
    </source>
</evidence>
<dbReference type="Pfam" id="PF04613">
    <property type="entry name" value="LpxD"/>
    <property type="match status" value="1"/>
</dbReference>
<dbReference type="InterPro" id="IPR011004">
    <property type="entry name" value="Trimer_LpxA-like_sf"/>
</dbReference>
<reference evidence="8 9" key="1">
    <citation type="submission" date="2019-08" db="EMBL/GenBank/DDBJ databases">
        <title>Genome of Vicingus serpentipes NCIMB 15042.</title>
        <authorList>
            <person name="Bowman J.P."/>
        </authorList>
    </citation>
    <scope>NUCLEOTIDE SEQUENCE [LARGE SCALE GENOMIC DNA]</scope>
    <source>
        <strain evidence="8 9">NCIMB 15042</strain>
    </source>
</reference>
<evidence type="ECO:0000259" key="7">
    <source>
        <dbReference type="Pfam" id="PF04613"/>
    </source>
</evidence>
<dbReference type="InterPro" id="IPR001451">
    <property type="entry name" value="Hexapep"/>
</dbReference>
<evidence type="ECO:0000313" key="9">
    <source>
        <dbReference type="Proteomes" id="UP000321721"/>
    </source>
</evidence>
<keyword evidence="9" id="KW-1185">Reference proteome</keyword>
<sequence length="310" mass="33674">MKIAQNTLKNIAQLLGCDFDGNPELPVTGVNEIHVVENGDVVFVDHPKYYDKALNSKATIVIINQKVDCPEGKGLIFSEDPFRDFNSLIKFFRPFEFNTSKVASSAQIGTNCQIHSTVTLGNNVKIGNNTILFPNVVIHDNCIIGDNVIIQSNCVIGGMAFYYKNRGDHRERLNSGGRTIIQDYVEIGACSTVDKGVTGDTIIGKHTKIDNHVQIGHDTLVGEMCIIASQVGVAGCSVIGNNVTLWGQAGIPSDIKIEDNVTVMAQSGVSKSLEAGKSYFGSPAGEFREKMREMASIRQIPSIIEKLKGE</sequence>
<proteinExistence type="predicted"/>
<keyword evidence="4" id="KW-0677">Repeat</keyword>
<dbReference type="GO" id="GO:0016020">
    <property type="term" value="C:membrane"/>
    <property type="evidence" value="ECO:0007669"/>
    <property type="project" value="GOC"/>
</dbReference>
<dbReference type="EC" id="2.3.1.191" evidence="8"/>
<dbReference type="InterPro" id="IPR020573">
    <property type="entry name" value="UDP_GlcNAc_AcTrfase_non-rep"/>
</dbReference>
<dbReference type="OrthoDB" id="9784739at2"/>
<evidence type="ECO:0000256" key="6">
    <source>
        <dbReference type="ARBA" id="ARBA00023315"/>
    </source>
</evidence>
<organism evidence="8 9">
    <name type="scientific">Vicingus serpentipes</name>
    <dbReference type="NCBI Taxonomy" id="1926625"/>
    <lineage>
        <taxon>Bacteria</taxon>
        <taxon>Pseudomonadati</taxon>
        <taxon>Bacteroidota</taxon>
        <taxon>Flavobacteriia</taxon>
        <taxon>Flavobacteriales</taxon>
        <taxon>Vicingaceae</taxon>
        <taxon>Vicingus</taxon>
    </lineage>
</organism>
<dbReference type="SUPFAM" id="SSF51161">
    <property type="entry name" value="Trimeric LpxA-like enzymes"/>
    <property type="match status" value="1"/>
</dbReference>
<evidence type="ECO:0000256" key="2">
    <source>
        <dbReference type="ARBA" id="ARBA00022556"/>
    </source>
</evidence>
<evidence type="ECO:0000256" key="4">
    <source>
        <dbReference type="ARBA" id="ARBA00022737"/>
    </source>
</evidence>
<evidence type="ECO:0000256" key="5">
    <source>
        <dbReference type="ARBA" id="ARBA00023098"/>
    </source>
</evidence>
<keyword evidence="6 8" id="KW-0012">Acyltransferase</keyword>
<dbReference type="GO" id="GO:0009245">
    <property type="term" value="P:lipid A biosynthetic process"/>
    <property type="evidence" value="ECO:0007669"/>
    <property type="project" value="UniProtKB-KW"/>
</dbReference>
<dbReference type="Gene3D" id="2.160.10.10">
    <property type="entry name" value="Hexapeptide repeat proteins"/>
    <property type="match status" value="1"/>
</dbReference>
<keyword evidence="2" id="KW-0441">Lipid A biosynthesis</keyword>
<dbReference type="InterPro" id="IPR007691">
    <property type="entry name" value="LpxD"/>
</dbReference>